<dbReference type="SMART" id="SM00283">
    <property type="entry name" value="MA"/>
    <property type="match status" value="1"/>
</dbReference>
<dbReference type="CDD" id="cd06225">
    <property type="entry name" value="HAMP"/>
    <property type="match status" value="1"/>
</dbReference>
<dbReference type="InterPro" id="IPR004089">
    <property type="entry name" value="MCPsignal_dom"/>
</dbReference>
<evidence type="ECO:0000313" key="9">
    <source>
        <dbReference type="EMBL" id="MBB4286006.1"/>
    </source>
</evidence>
<dbReference type="EMBL" id="JACIGI010000011">
    <property type="protein sequence ID" value="MBB4286006.1"/>
    <property type="molecule type" value="Genomic_DNA"/>
</dbReference>
<sequence>MTVSFRILTGFVVVLLLTIAVAVVGWRALEQSNAGFDTERASLTALVRLGVTVKHELRGRLGQTDAAAAEVAQGLAAIEEHLDVLALRPELRDQVEAARAATTAYAENHRSYVDNQTAVAAATTAVIRVDDEVRAIIDDVVAERAQRLVEARENANEAVADRDQADALLGTARNVGDTVHAVMLAVEGYRRTNTDARAEEARAAIQSLAAGLRPLLAAVNQIDAIERETLVMTMASLEAAFALYDTARSDQRALAAQRADTRAEMATASEALAGRVERLMRYQRARLAAARENVVSRAVLNTLTDLQLMLADLDTTAARVRALEQRFLRTGDAADAEAAGTATRGLFMTTLSLRRAADGGPTATLVGQVSQATQDYRRALEHLFDLAAKEADADTTGLAAEQQLHAALGELDATADLAVEAANVMADQALTATTRAFRTLDVAQRTINAADDLRGAAESAKDGILGFIDDPQAVSPDRVRAALDALAAARDALVARVAETDPWNVDGLKAAFGDTLQALAGTFEDLVRNTRAIESATAGMEEARAALEDALHDAHAAALAQADADRLFAQDLLVWGAFLALVLGVGVALLIGRSITRPLTAITTAMQRLANNDLTVEVPGRARRDEIGAIATTVEVFKENSQKIETMQAEQEAQHRRNARRVTSEMFALTNALDEEVRAAIGIVQQQSKVMHDAAVEMTQAVGQTEHGADAASGASQDSASSVEAVAAAAEEMASSIAEISRQVNGASDIAHRAAREAESTNDRIQGLANAASQIGEVVDLISDIAKQTNLLALNATIEAARAGDAGKGFAVVANEVKTLANQTAKATEDIASQIGGIQGATNDAVAAIKGIVGVIDEINQITTAVSAAVEEQSAATGEISQNAQQAAHSTQDASRNIEDLSQSTEVTGRHAREVQQSAEEVHQRVEHMLNELEAIIQAGSAAERESHALRPIDMTVTVDLGDGTERTCTLHRMAYSGVATIDRSVEGTRGQAITLRLPDMGEGDALAANIVARTDTTTHIRIDATDEQMQALEAFVRARQARA</sequence>
<accession>A0A7W6WK61</accession>
<comment type="similarity">
    <text evidence="4">Belongs to the methyl-accepting chemotaxis (MCP) protein family.</text>
</comment>
<dbReference type="InterPro" id="IPR000727">
    <property type="entry name" value="T_SNARE_dom"/>
</dbReference>
<keyword evidence="3 5" id="KW-0807">Transducer</keyword>
<reference evidence="9 10" key="1">
    <citation type="submission" date="2020-08" db="EMBL/GenBank/DDBJ databases">
        <title>Genome sequencing of Purple Non-Sulfur Bacteria from various extreme environments.</title>
        <authorList>
            <person name="Mayer M."/>
        </authorList>
    </citation>
    <scope>NUCLEOTIDE SEQUENCE [LARGE SCALE GENOMIC DNA]</scope>
    <source>
        <strain evidence="9 10">JA135</strain>
    </source>
</reference>
<comment type="caution">
    <text evidence="9">The sequence shown here is derived from an EMBL/GenBank/DDBJ whole genome shotgun (WGS) entry which is preliminary data.</text>
</comment>
<dbReference type="PROSITE" id="PS50192">
    <property type="entry name" value="T_SNARE"/>
    <property type="match status" value="1"/>
</dbReference>
<evidence type="ECO:0000256" key="4">
    <source>
        <dbReference type="ARBA" id="ARBA00029447"/>
    </source>
</evidence>
<keyword evidence="2" id="KW-1003">Cell membrane</keyword>
<keyword evidence="2" id="KW-0472">Membrane</keyword>
<dbReference type="RefSeq" id="WP_184434186.1">
    <property type="nucleotide sequence ID" value="NZ_JACIGI010000011.1"/>
</dbReference>
<evidence type="ECO:0000313" key="10">
    <source>
        <dbReference type="Proteomes" id="UP000555728"/>
    </source>
</evidence>
<dbReference type="Pfam" id="PF00015">
    <property type="entry name" value="MCPsignal"/>
    <property type="match status" value="1"/>
</dbReference>
<dbReference type="PANTHER" id="PTHR32089:SF112">
    <property type="entry name" value="LYSOZYME-LIKE PROTEIN-RELATED"/>
    <property type="match status" value="1"/>
</dbReference>
<evidence type="ECO:0000256" key="1">
    <source>
        <dbReference type="ARBA" id="ARBA00004429"/>
    </source>
</evidence>
<dbReference type="Pfam" id="PF00672">
    <property type="entry name" value="HAMP"/>
    <property type="match status" value="1"/>
</dbReference>
<dbReference type="PANTHER" id="PTHR32089">
    <property type="entry name" value="METHYL-ACCEPTING CHEMOTAXIS PROTEIN MCPB"/>
    <property type="match status" value="1"/>
</dbReference>
<dbReference type="Gene3D" id="6.10.340.10">
    <property type="match status" value="1"/>
</dbReference>
<evidence type="ECO:0000256" key="5">
    <source>
        <dbReference type="PROSITE-ProRule" id="PRU00284"/>
    </source>
</evidence>
<evidence type="ECO:0000259" key="8">
    <source>
        <dbReference type="PROSITE" id="PS50885"/>
    </source>
</evidence>
<dbReference type="GO" id="GO:0007165">
    <property type="term" value="P:signal transduction"/>
    <property type="evidence" value="ECO:0007669"/>
    <property type="project" value="UniProtKB-KW"/>
</dbReference>
<dbReference type="SMART" id="SM00304">
    <property type="entry name" value="HAMP"/>
    <property type="match status" value="1"/>
</dbReference>
<evidence type="ECO:0000256" key="3">
    <source>
        <dbReference type="ARBA" id="ARBA00023224"/>
    </source>
</evidence>
<dbReference type="PROSITE" id="PS50111">
    <property type="entry name" value="CHEMOTAXIS_TRANSDUC_2"/>
    <property type="match status" value="1"/>
</dbReference>
<feature type="domain" description="HAMP" evidence="8">
    <location>
        <begin position="593"/>
        <end position="646"/>
    </location>
</feature>
<dbReference type="Gene3D" id="1.10.287.950">
    <property type="entry name" value="Methyl-accepting chemotaxis protein"/>
    <property type="match status" value="1"/>
</dbReference>
<keyword evidence="2" id="KW-0997">Cell inner membrane</keyword>
<keyword evidence="10" id="KW-1185">Reference proteome</keyword>
<evidence type="ECO:0000256" key="2">
    <source>
        <dbReference type="ARBA" id="ARBA00022519"/>
    </source>
</evidence>
<feature type="domain" description="T-SNARE coiled-coil homology" evidence="7">
    <location>
        <begin position="839"/>
        <end position="901"/>
    </location>
</feature>
<gene>
    <name evidence="9" type="ORF">GGD88_001729</name>
</gene>
<dbReference type="AlphaFoldDB" id="A0A7W6WK61"/>
<organism evidence="9 10">
    <name type="scientific">Roseospira goensis</name>
    <dbReference type="NCBI Taxonomy" id="391922"/>
    <lineage>
        <taxon>Bacteria</taxon>
        <taxon>Pseudomonadati</taxon>
        <taxon>Pseudomonadota</taxon>
        <taxon>Alphaproteobacteria</taxon>
        <taxon>Rhodospirillales</taxon>
        <taxon>Rhodospirillaceae</taxon>
        <taxon>Roseospira</taxon>
    </lineage>
</organism>
<dbReference type="PROSITE" id="PS50885">
    <property type="entry name" value="HAMP"/>
    <property type="match status" value="1"/>
</dbReference>
<dbReference type="InterPro" id="IPR003660">
    <property type="entry name" value="HAMP_dom"/>
</dbReference>
<dbReference type="GO" id="GO:0005886">
    <property type="term" value="C:plasma membrane"/>
    <property type="evidence" value="ECO:0007669"/>
    <property type="project" value="UniProtKB-SubCell"/>
</dbReference>
<dbReference type="Proteomes" id="UP000555728">
    <property type="component" value="Unassembled WGS sequence"/>
</dbReference>
<evidence type="ECO:0000259" key="6">
    <source>
        <dbReference type="PROSITE" id="PS50111"/>
    </source>
</evidence>
<protein>
    <submittedName>
        <fullName evidence="9">Methyl-accepting chemotaxis protein</fullName>
    </submittedName>
</protein>
<name>A0A7W6WK61_9PROT</name>
<comment type="subcellular location">
    <subcellularLocation>
        <location evidence="1">Cell inner membrane</location>
        <topology evidence="1">Multi-pass membrane protein</topology>
    </subcellularLocation>
</comment>
<dbReference type="SUPFAM" id="SSF58104">
    <property type="entry name" value="Methyl-accepting chemotaxis protein (MCP) signaling domain"/>
    <property type="match status" value="1"/>
</dbReference>
<evidence type="ECO:0000259" key="7">
    <source>
        <dbReference type="PROSITE" id="PS50192"/>
    </source>
</evidence>
<proteinExistence type="inferred from homology"/>
<feature type="domain" description="Methyl-accepting transducer" evidence="6">
    <location>
        <begin position="687"/>
        <end position="909"/>
    </location>
</feature>